<feature type="transmembrane region" description="Helical" evidence="7">
    <location>
        <begin position="51"/>
        <end position="70"/>
    </location>
</feature>
<evidence type="ECO:0000256" key="2">
    <source>
        <dbReference type="ARBA" id="ARBA00006156"/>
    </source>
</evidence>
<dbReference type="Pfam" id="PF01313">
    <property type="entry name" value="Bac_export_3"/>
    <property type="match status" value="1"/>
</dbReference>
<dbReference type="Proteomes" id="UP000199517">
    <property type="component" value="Unassembled WGS sequence"/>
</dbReference>
<feature type="transmembrane region" description="Helical" evidence="7">
    <location>
        <begin position="12"/>
        <end position="39"/>
    </location>
</feature>
<dbReference type="GO" id="GO:0005886">
    <property type="term" value="C:plasma membrane"/>
    <property type="evidence" value="ECO:0007669"/>
    <property type="project" value="UniProtKB-SubCell"/>
</dbReference>
<dbReference type="InterPro" id="IPR002191">
    <property type="entry name" value="Bac_export_3"/>
</dbReference>
<dbReference type="AlphaFoldDB" id="A0A1I1WF09"/>
<keyword evidence="5 7" id="KW-1133">Transmembrane helix</keyword>
<evidence type="ECO:0000256" key="1">
    <source>
        <dbReference type="ARBA" id="ARBA00004651"/>
    </source>
</evidence>
<dbReference type="PANTHER" id="PTHR34040">
    <property type="entry name" value="FLAGELLAR BIOSYNTHETIC PROTEIN FLIQ"/>
    <property type="match status" value="1"/>
</dbReference>
<keyword evidence="9" id="KW-1185">Reference proteome</keyword>
<evidence type="ECO:0000256" key="4">
    <source>
        <dbReference type="ARBA" id="ARBA00022692"/>
    </source>
</evidence>
<dbReference type="STRING" id="32040.SAMN04489710_10997"/>
<comment type="subcellular location">
    <subcellularLocation>
        <location evidence="1">Cell membrane</location>
        <topology evidence="1">Multi-pass membrane protein</topology>
    </subcellularLocation>
</comment>
<evidence type="ECO:0000313" key="9">
    <source>
        <dbReference type="Proteomes" id="UP000199517"/>
    </source>
</evidence>
<keyword evidence="6 7" id="KW-0472">Membrane</keyword>
<dbReference type="PRINTS" id="PR00952">
    <property type="entry name" value="TYPE3IMQPROT"/>
</dbReference>
<dbReference type="RefSeq" id="WP_092953565.1">
    <property type="nucleotide sequence ID" value="NZ_FOMQ01000009.1"/>
</dbReference>
<keyword evidence="8" id="KW-0969">Cilium</keyword>
<keyword evidence="8" id="KW-0282">Flagellum</keyword>
<keyword evidence="4 7" id="KW-0812">Transmembrane</keyword>
<name>A0A1I1WF09_9BURK</name>
<dbReference type="GO" id="GO:0009306">
    <property type="term" value="P:protein secretion"/>
    <property type="evidence" value="ECO:0007669"/>
    <property type="project" value="InterPro"/>
</dbReference>
<sequence length="88" mass="9749">MTADLALRMMSDLFWTGLLVCLPILGLTMLVGLLISILQVVTQVQEMSLTFVPKLLAAGGVMVFFGPWMLKKLGQFATQLWTNIPSMF</sequence>
<evidence type="ECO:0000256" key="5">
    <source>
        <dbReference type="ARBA" id="ARBA00022989"/>
    </source>
</evidence>
<dbReference type="PANTHER" id="PTHR34040:SF2">
    <property type="entry name" value="FLAGELLAR BIOSYNTHETIC PROTEIN FLIQ"/>
    <property type="match status" value="1"/>
</dbReference>
<organism evidence="8 9">
    <name type="scientific">Paracidovorax konjaci</name>
    <dbReference type="NCBI Taxonomy" id="32040"/>
    <lineage>
        <taxon>Bacteria</taxon>
        <taxon>Pseudomonadati</taxon>
        <taxon>Pseudomonadota</taxon>
        <taxon>Betaproteobacteria</taxon>
        <taxon>Burkholderiales</taxon>
        <taxon>Comamonadaceae</taxon>
        <taxon>Paracidovorax</taxon>
    </lineage>
</organism>
<comment type="similarity">
    <text evidence="2">Belongs to the FliQ/MopD/SpaQ family.</text>
</comment>
<dbReference type="PIRSF" id="PIRSF004669">
    <property type="entry name" value="FliQ"/>
    <property type="match status" value="1"/>
</dbReference>
<proteinExistence type="inferred from homology"/>
<evidence type="ECO:0000256" key="3">
    <source>
        <dbReference type="ARBA" id="ARBA00022475"/>
    </source>
</evidence>
<evidence type="ECO:0000313" key="8">
    <source>
        <dbReference type="EMBL" id="SFD93717.1"/>
    </source>
</evidence>
<dbReference type="OrthoDB" id="9806440at2"/>
<dbReference type="EMBL" id="FOMQ01000009">
    <property type="protein sequence ID" value="SFD93717.1"/>
    <property type="molecule type" value="Genomic_DNA"/>
</dbReference>
<protein>
    <submittedName>
        <fullName evidence="8">Flagellar biosynthetic protein FliQ</fullName>
    </submittedName>
</protein>
<keyword evidence="8" id="KW-0966">Cell projection</keyword>
<reference evidence="9" key="1">
    <citation type="submission" date="2016-10" db="EMBL/GenBank/DDBJ databases">
        <authorList>
            <person name="Varghese N."/>
            <person name="Submissions S."/>
        </authorList>
    </citation>
    <scope>NUCLEOTIDE SEQUENCE [LARGE SCALE GENOMIC DNA]</scope>
    <source>
        <strain evidence="9">DSM 7481</strain>
    </source>
</reference>
<keyword evidence="3" id="KW-1003">Cell membrane</keyword>
<evidence type="ECO:0000256" key="6">
    <source>
        <dbReference type="ARBA" id="ARBA00023136"/>
    </source>
</evidence>
<evidence type="ECO:0000256" key="7">
    <source>
        <dbReference type="SAM" id="Phobius"/>
    </source>
</evidence>
<gene>
    <name evidence="8" type="ORF">SAMN04489710_10997</name>
</gene>
<accession>A0A1I1WF09</accession>